<proteinExistence type="predicted"/>
<sequence>MCWECEHNSVKTDFFADNDFVVRTAESDTSCSESAGDNRNEASKEVFEIVVTNSSNSVDKVENYKKLDVNGSGTETVADVSVSNLVSGGKASVLNSKTLENVSVSNINTGEIESASKSNDIVTIVDNLAVTYNPLETNLSECEDEVSIGSDMDCGESVSGDLKKKPFRRKVLIKGPTESVLLKCTQERIAKKKKSRVNLITLFSDMIQVFHQESGFSLMEFNNVFY</sequence>
<reference evidence="1 2" key="1">
    <citation type="journal article" date="2013" name="Nature">
        <title>Insights into bilaterian evolution from three spiralian genomes.</title>
        <authorList>
            <person name="Simakov O."/>
            <person name="Marletaz F."/>
            <person name="Cho S.J."/>
            <person name="Edsinger-Gonzales E."/>
            <person name="Havlak P."/>
            <person name="Hellsten U."/>
            <person name="Kuo D.H."/>
            <person name="Larsson T."/>
            <person name="Lv J."/>
            <person name="Arendt D."/>
            <person name="Savage R."/>
            <person name="Osoegawa K."/>
            <person name="de Jong P."/>
            <person name="Grimwood J."/>
            <person name="Chapman J.A."/>
            <person name="Shapiro H."/>
            <person name="Aerts A."/>
            <person name="Otillar R.P."/>
            <person name="Terry A.Y."/>
            <person name="Boore J.L."/>
            <person name="Grigoriev I.V."/>
            <person name="Lindberg D.R."/>
            <person name="Seaver E.C."/>
            <person name="Weisblat D.A."/>
            <person name="Putnam N.H."/>
            <person name="Rokhsar D.S."/>
        </authorList>
    </citation>
    <scope>NUCLEOTIDE SEQUENCE [LARGE SCALE GENOMIC DNA]</scope>
</reference>
<dbReference type="CTD" id="20238773"/>
<dbReference type="AlphaFoldDB" id="V4A8X2"/>
<dbReference type="EMBL" id="KB201931">
    <property type="protein sequence ID" value="ESO93207.1"/>
    <property type="molecule type" value="Genomic_DNA"/>
</dbReference>
<dbReference type="HOGENOM" id="CLU_1226011_0_0_1"/>
<name>V4A8X2_LOTGI</name>
<dbReference type="GeneID" id="20238773"/>
<organism evidence="1 2">
    <name type="scientific">Lottia gigantea</name>
    <name type="common">Giant owl limpet</name>
    <dbReference type="NCBI Taxonomy" id="225164"/>
    <lineage>
        <taxon>Eukaryota</taxon>
        <taxon>Metazoa</taxon>
        <taxon>Spiralia</taxon>
        <taxon>Lophotrochozoa</taxon>
        <taxon>Mollusca</taxon>
        <taxon>Gastropoda</taxon>
        <taxon>Patellogastropoda</taxon>
        <taxon>Lottioidea</taxon>
        <taxon>Lottiidae</taxon>
        <taxon>Lottia</taxon>
    </lineage>
</organism>
<protein>
    <submittedName>
        <fullName evidence="1">Uncharacterized protein</fullName>
    </submittedName>
</protein>
<dbReference type="Proteomes" id="UP000030746">
    <property type="component" value="Unassembled WGS sequence"/>
</dbReference>
<gene>
    <name evidence="1" type="ORF">LOTGIDRAFT_161760</name>
</gene>
<evidence type="ECO:0000313" key="1">
    <source>
        <dbReference type="EMBL" id="ESO93207.1"/>
    </source>
</evidence>
<keyword evidence="2" id="KW-1185">Reference proteome</keyword>
<evidence type="ECO:0000313" key="2">
    <source>
        <dbReference type="Proteomes" id="UP000030746"/>
    </source>
</evidence>
<accession>V4A8X2</accession>
<dbReference type="RefSeq" id="XP_009055913.1">
    <property type="nucleotide sequence ID" value="XM_009057665.1"/>
</dbReference>
<dbReference type="KEGG" id="lgi:LOTGIDRAFT_161760"/>